<comment type="caution">
    <text evidence="1">The sequence shown here is derived from an EMBL/GenBank/DDBJ whole genome shotgun (WGS) entry which is preliminary data.</text>
</comment>
<dbReference type="Proteomes" id="UP001054945">
    <property type="component" value="Unassembled WGS sequence"/>
</dbReference>
<evidence type="ECO:0000313" key="1">
    <source>
        <dbReference type="EMBL" id="GIY39404.1"/>
    </source>
</evidence>
<proteinExistence type="predicted"/>
<name>A0AAV4T140_CAEEX</name>
<protein>
    <submittedName>
        <fullName evidence="1">Uncharacterized protein</fullName>
    </submittedName>
</protein>
<dbReference type="EMBL" id="BPLR01010460">
    <property type="protein sequence ID" value="GIY39404.1"/>
    <property type="molecule type" value="Genomic_DNA"/>
</dbReference>
<organism evidence="1 2">
    <name type="scientific">Caerostris extrusa</name>
    <name type="common">Bark spider</name>
    <name type="synonym">Caerostris bankana</name>
    <dbReference type="NCBI Taxonomy" id="172846"/>
    <lineage>
        <taxon>Eukaryota</taxon>
        <taxon>Metazoa</taxon>
        <taxon>Ecdysozoa</taxon>
        <taxon>Arthropoda</taxon>
        <taxon>Chelicerata</taxon>
        <taxon>Arachnida</taxon>
        <taxon>Araneae</taxon>
        <taxon>Araneomorphae</taxon>
        <taxon>Entelegynae</taxon>
        <taxon>Araneoidea</taxon>
        <taxon>Araneidae</taxon>
        <taxon>Caerostris</taxon>
    </lineage>
</organism>
<gene>
    <name evidence="1" type="ORF">CEXT_531711</name>
</gene>
<evidence type="ECO:0000313" key="2">
    <source>
        <dbReference type="Proteomes" id="UP001054945"/>
    </source>
</evidence>
<dbReference type="AlphaFoldDB" id="A0AAV4T140"/>
<keyword evidence="2" id="KW-1185">Reference proteome</keyword>
<accession>A0AAV4T140</accession>
<sequence length="80" mass="8597">MFYLNLTLKSLLPNLSDLGSSIDLLGIIDGAFTDVFGISISDFIQSILGFFDLGDLGGVDIDGSLVFIAPFKNEMIFSNS</sequence>
<reference evidence="1 2" key="1">
    <citation type="submission" date="2021-06" db="EMBL/GenBank/DDBJ databases">
        <title>Caerostris extrusa draft genome.</title>
        <authorList>
            <person name="Kono N."/>
            <person name="Arakawa K."/>
        </authorList>
    </citation>
    <scope>NUCLEOTIDE SEQUENCE [LARGE SCALE GENOMIC DNA]</scope>
</reference>